<keyword evidence="2" id="KW-1185">Reference proteome</keyword>
<proteinExistence type="predicted"/>
<protein>
    <submittedName>
        <fullName evidence="1">p-loop containing nucleoside triphosphate hydrolase</fullName>
    </submittedName>
</protein>
<dbReference type="Pfam" id="PF17784">
    <property type="entry name" value="Sulfotransfer_4"/>
    <property type="match status" value="1"/>
</dbReference>
<dbReference type="OrthoDB" id="408152at2759"/>
<dbReference type="AlphaFoldDB" id="S3D9I3"/>
<dbReference type="OMA" id="TIMAQTY"/>
<dbReference type="GO" id="GO:0016787">
    <property type="term" value="F:hydrolase activity"/>
    <property type="evidence" value="ECO:0007669"/>
    <property type="project" value="UniProtKB-KW"/>
</dbReference>
<dbReference type="Proteomes" id="UP000016922">
    <property type="component" value="Unassembled WGS sequence"/>
</dbReference>
<dbReference type="KEGG" id="glz:GLAREA_06777"/>
<sequence length="252" mass="28786">MATFSDAQTAKWKAYFDPKMFPGDLDIDRRKCKRTVPMQVLSLGMSRTGTASMKVALHILGHNDVFHNLNTFQNLREWDIWIELAEAKLNGNASTINWRKEFDGLLGHCEAVTDTPPSYFGSELITAYPDAKVILVQRDFEAWERSFLSLVDVMWNPVYNVLAFLDPQCLGRMTRISNMIAKAKHVTSRGEMKAKLRESYYAHYDAIRAATPPKRLLNYELESGWEPLCEFLGKPIPNEPFPHINESAALKD</sequence>
<accession>S3D9I3</accession>
<evidence type="ECO:0000313" key="2">
    <source>
        <dbReference type="Proteomes" id="UP000016922"/>
    </source>
</evidence>
<dbReference type="EMBL" id="KE145357">
    <property type="protein sequence ID" value="EPE33764.1"/>
    <property type="molecule type" value="Genomic_DNA"/>
</dbReference>
<dbReference type="RefSeq" id="XP_008078916.1">
    <property type="nucleotide sequence ID" value="XM_008080725.1"/>
</dbReference>
<reference evidence="1 2" key="1">
    <citation type="journal article" date="2013" name="BMC Genomics">
        <title>Genomics-driven discovery of the pneumocandin biosynthetic gene cluster in the fungus Glarea lozoyensis.</title>
        <authorList>
            <person name="Chen L."/>
            <person name="Yue Q."/>
            <person name="Zhang X."/>
            <person name="Xiang M."/>
            <person name="Wang C."/>
            <person name="Li S."/>
            <person name="Che Y."/>
            <person name="Ortiz-Lopez F.J."/>
            <person name="Bills G.F."/>
            <person name="Liu X."/>
            <person name="An Z."/>
        </authorList>
    </citation>
    <scope>NUCLEOTIDE SEQUENCE [LARGE SCALE GENOMIC DNA]</scope>
    <source>
        <strain evidence="2">ATCC 20868 / MF5171</strain>
    </source>
</reference>
<dbReference type="InterPro" id="IPR027417">
    <property type="entry name" value="P-loop_NTPase"/>
</dbReference>
<dbReference type="HOGENOM" id="CLU_061199_0_1_1"/>
<dbReference type="PANTHER" id="PTHR36978">
    <property type="entry name" value="P-LOOP CONTAINING NUCLEOTIDE TRIPHOSPHATE HYDROLASE"/>
    <property type="match status" value="1"/>
</dbReference>
<dbReference type="InterPro" id="IPR040632">
    <property type="entry name" value="Sulfotransfer_4"/>
</dbReference>
<organism evidence="1 2">
    <name type="scientific">Glarea lozoyensis (strain ATCC 20868 / MF5171)</name>
    <dbReference type="NCBI Taxonomy" id="1116229"/>
    <lineage>
        <taxon>Eukaryota</taxon>
        <taxon>Fungi</taxon>
        <taxon>Dikarya</taxon>
        <taxon>Ascomycota</taxon>
        <taxon>Pezizomycotina</taxon>
        <taxon>Leotiomycetes</taxon>
        <taxon>Helotiales</taxon>
        <taxon>Helotiaceae</taxon>
        <taxon>Glarea</taxon>
    </lineage>
</organism>
<dbReference type="eggNOG" id="ENOG502RYDN">
    <property type="taxonomic scope" value="Eukaryota"/>
</dbReference>
<dbReference type="PANTHER" id="PTHR36978:SF4">
    <property type="entry name" value="P-LOOP CONTAINING NUCLEOSIDE TRIPHOSPHATE HYDROLASE PROTEIN"/>
    <property type="match status" value="1"/>
</dbReference>
<dbReference type="Gene3D" id="3.40.50.300">
    <property type="entry name" value="P-loop containing nucleotide triphosphate hydrolases"/>
    <property type="match status" value="1"/>
</dbReference>
<name>S3D9I3_GLAL2</name>
<gene>
    <name evidence="1" type="ORF">GLAREA_06777</name>
</gene>
<evidence type="ECO:0000313" key="1">
    <source>
        <dbReference type="EMBL" id="EPE33764.1"/>
    </source>
</evidence>
<dbReference type="GeneID" id="19465830"/>
<keyword evidence="1" id="KW-0378">Hydrolase</keyword>
<dbReference type="STRING" id="1116229.S3D9I3"/>
<dbReference type="SUPFAM" id="SSF52540">
    <property type="entry name" value="P-loop containing nucleoside triphosphate hydrolases"/>
    <property type="match status" value="1"/>
</dbReference>